<dbReference type="SUPFAM" id="SSF53187">
    <property type="entry name" value="Zn-dependent exopeptidases"/>
    <property type="match status" value="1"/>
</dbReference>
<reference evidence="6" key="1">
    <citation type="submission" date="2024-05" db="EMBL/GenBank/DDBJ databases">
        <title>Draft Genome Sequences of Flagellimonas sp. MMG031 and Marinobacter sp. MMG032 Isolated from the dinoflagellate Symbiodinium pilosum.</title>
        <authorList>
            <person name="Shikuma N.J."/>
            <person name="Farrell M.V."/>
        </authorList>
    </citation>
    <scope>NUCLEOTIDE SEQUENCE</scope>
    <source>
        <strain evidence="6">MMG031</strain>
    </source>
</reference>
<evidence type="ECO:0000313" key="6">
    <source>
        <dbReference type="EMBL" id="XBQ24318.1"/>
    </source>
</evidence>
<dbReference type="GO" id="GO:0005829">
    <property type="term" value="C:cytosol"/>
    <property type="evidence" value="ECO:0007669"/>
    <property type="project" value="TreeGrafter"/>
</dbReference>
<accession>A0AAU7N182</accession>
<dbReference type="PANTHER" id="PTHR15162">
    <property type="entry name" value="ASPARTOACYLASE"/>
    <property type="match status" value="1"/>
</dbReference>
<keyword evidence="4" id="KW-0862">Zinc</keyword>
<feature type="domain" description="Succinylglutamate desuccinylase/Aspartoacylase catalytic" evidence="5">
    <location>
        <begin position="28"/>
        <end position="141"/>
    </location>
</feature>
<proteinExistence type="predicted"/>
<evidence type="ECO:0000256" key="3">
    <source>
        <dbReference type="ARBA" id="ARBA00022801"/>
    </source>
</evidence>
<name>A0AAU7N182_9FLAO</name>
<dbReference type="InterPro" id="IPR050178">
    <property type="entry name" value="AspA/AstE_fam"/>
</dbReference>
<keyword evidence="3" id="KW-0378">Hydrolase</keyword>
<dbReference type="GO" id="GO:0016788">
    <property type="term" value="F:hydrolase activity, acting on ester bonds"/>
    <property type="evidence" value="ECO:0007669"/>
    <property type="project" value="InterPro"/>
</dbReference>
<dbReference type="Pfam" id="PF24827">
    <property type="entry name" value="AstE_AspA_cat"/>
    <property type="match status" value="1"/>
</dbReference>
<organism evidence="6">
    <name type="scientific">Flagellimonas sp. MMG031</name>
    <dbReference type="NCBI Taxonomy" id="3158549"/>
    <lineage>
        <taxon>Bacteria</taxon>
        <taxon>Pseudomonadati</taxon>
        <taxon>Bacteroidota</taxon>
        <taxon>Flavobacteriia</taxon>
        <taxon>Flavobacteriales</taxon>
        <taxon>Flavobacteriaceae</taxon>
        <taxon>Flagellimonas</taxon>
    </lineage>
</organism>
<dbReference type="GO" id="GO:0046872">
    <property type="term" value="F:metal ion binding"/>
    <property type="evidence" value="ECO:0007669"/>
    <property type="project" value="UniProtKB-KW"/>
</dbReference>
<evidence type="ECO:0000256" key="4">
    <source>
        <dbReference type="ARBA" id="ARBA00022833"/>
    </source>
</evidence>
<dbReference type="AlphaFoldDB" id="A0AAU7N182"/>
<dbReference type="Gene3D" id="3.40.630.10">
    <property type="entry name" value="Zn peptidases"/>
    <property type="match status" value="1"/>
</dbReference>
<keyword evidence="2" id="KW-0479">Metal-binding</keyword>
<dbReference type="KEGG" id="fld:ABNE31_05210"/>
<gene>
    <name evidence="6" type="ORF">ABNE31_05210</name>
</gene>
<protein>
    <submittedName>
        <fullName evidence="6">Succinylglutamate desuccinylase/aspartoacylase family protein</fullName>
    </submittedName>
</protein>
<evidence type="ECO:0000256" key="1">
    <source>
        <dbReference type="ARBA" id="ARBA00001947"/>
    </source>
</evidence>
<evidence type="ECO:0000256" key="2">
    <source>
        <dbReference type="ARBA" id="ARBA00022723"/>
    </source>
</evidence>
<dbReference type="InterPro" id="IPR055438">
    <property type="entry name" value="AstE_AspA_cat"/>
</dbReference>
<sequence length="400" mass="45687">MVLVHSTALDETVKIDRVIDHIRGKKGGPTLVFFGGVHGNETAGVFALKEVFDELKLNNTAINGEIYAISGNLGSLTTRQRFQDEDLNRIWFSERITRIVEKKEIHNKEEKELHDLYVLIDSILETGNPPFYFLDLHTTSGDTSPFMVLNDSLLNRTYASHYPLPIILGIEEYLKGALLSYINELGYVSLGFESGQHDDGKAVQSCIEFVRYSLALTESMPVSSEKLQELKGAVAESSRPRHRFFEIYHQHDIGPESTFEMYPGFVNFQVVPKGVNLASVDGVALKTTKTRQIFMPLYQKQGNEGFYFIRPIPQFLLWLSKKLRKFKVDHILVKLPGVSWADEKKDTLLINLRIARFFAKPFLHLLGYRARRYDSGHLIAKNRESASKSQEYSETTWFKS</sequence>
<comment type="cofactor">
    <cofactor evidence="1">
        <name>Zn(2+)</name>
        <dbReference type="ChEBI" id="CHEBI:29105"/>
    </cofactor>
</comment>
<evidence type="ECO:0000259" key="5">
    <source>
        <dbReference type="Pfam" id="PF24827"/>
    </source>
</evidence>
<dbReference type="RefSeq" id="WP_349352628.1">
    <property type="nucleotide sequence ID" value="NZ_CP157804.1"/>
</dbReference>
<dbReference type="EMBL" id="CP157804">
    <property type="protein sequence ID" value="XBQ24318.1"/>
    <property type="molecule type" value="Genomic_DNA"/>
</dbReference>
<dbReference type="PANTHER" id="PTHR15162:SF7">
    <property type="entry name" value="SUCCINYLGLUTAMATE DESUCCINYLASE"/>
    <property type="match status" value="1"/>
</dbReference>